<evidence type="ECO:0000256" key="5">
    <source>
        <dbReference type="ARBA" id="ARBA00023136"/>
    </source>
</evidence>
<dbReference type="Gene3D" id="1.20.1250.20">
    <property type="entry name" value="MFS general substrate transporter like domains"/>
    <property type="match status" value="1"/>
</dbReference>
<proteinExistence type="predicted"/>
<feature type="transmembrane region" description="Helical" evidence="6">
    <location>
        <begin position="71"/>
        <end position="92"/>
    </location>
</feature>
<name>A0ABT0J9X9_9PSED</name>
<organism evidence="7 8">
    <name type="scientific">Pseudomonas morbosilactucae</name>
    <dbReference type="NCBI Taxonomy" id="2938197"/>
    <lineage>
        <taxon>Bacteria</taxon>
        <taxon>Pseudomonadati</taxon>
        <taxon>Pseudomonadota</taxon>
        <taxon>Gammaproteobacteria</taxon>
        <taxon>Pseudomonadales</taxon>
        <taxon>Pseudomonadaceae</taxon>
        <taxon>Pseudomonas</taxon>
    </lineage>
</organism>
<keyword evidence="3 6" id="KW-0812">Transmembrane</keyword>
<evidence type="ECO:0000256" key="1">
    <source>
        <dbReference type="ARBA" id="ARBA00004141"/>
    </source>
</evidence>
<feature type="transmembrane region" description="Helical" evidence="6">
    <location>
        <begin position="140"/>
        <end position="159"/>
    </location>
</feature>
<comment type="caution">
    <text evidence="7">The sequence shown here is derived from an EMBL/GenBank/DDBJ whole genome shotgun (WGS) entry which is preliminary data.</text>
</comment>
<keyword evidence="2" id="KW-0813">Transport</keyword>
<evidence type="ECO:0000313" key="7">
    <source>
        <dbReference type="EMBL" id="MCK9812693.1"/>
    </source>
</evidence>
<keyword evidence="8" id="KW-1185">Reference proteome</keyword>
<dbReference type="Pfam" id="PF07690">
    <property type="entry name" value="MFS_1"/>
    <property type="match status" value="1"/>
</dbReference>
<feature type="transmembrane region" description="Helical" evidence="6">
    <location>
        <begin position="98"/>
        <end position="119"/>
    </location>
</feature>
<dbReference type="RefSeq" id="WP_268260925.1">
    <property type="nucleotide sequence ID" value="NZ_JALQCX010000003.1"/>
</dbReference>
<feature type="transmembrane region" description="Helical" evidence="6">
    <location>
        <begin position="7"/>
        <end position="30"/>
    </location>
</feature>
<dbReference type="InterPro" id="IPR004752">
    <property type="entry name" value="AmpG_permease/AT-1"/>
</dbReference>
<keyword evidence="5 6" id="KW-0472">Membrane</keyword>
<feature type="transmembrane region" description="Helical" evidence="6">
    <location>
        <begin position="207"/>
        <end position="230"/>
    </location>
</feature>
<comment type="subcellular location">
    <subcellularLocation>
        <location evidence="1">Membrane</location>
        <topology evidence="1">Multi-pass membrane protein</topology>
    </subcellularLocation>
</comment>
<gene>
    <name evidence="7" type="ORF">M1B35_00660</name>
</gene>
<sequence length="394" mass="42972">MRRYLPYWCYYLHQGMLTALMLQGVVAYFRHQGLDLASLSLLSLCFVPWIGKFLWAPWCERHCLALRGNPYLGSLVLLQLGMALVLLVISRLAPEHSLYPILAALMLLALLSASHDVYADAITITTCAAHERPLANAAQVGGSYLGVLLGSLAFLYLAQRWGWRGGFIGMALVSLLLLVPLGLLPTSRNPRPPLATARLDRSSFSSLWPALCLTAIYYLAMRGLMAIQAVLLLDRGLDLDSLGLVTTLYSTICSALGIALGSWLARRFSPQRSLLLPMRVHAMLAVLAAFSANSLPLHLWLALFALVNVAAAMGFVTLYNLLMGQVRPHQPASDYALLQSTDAAVAMLASLAALQIAHHLGYPRLLELLAGIACLCLWPAYRLCRRLTAAPSSP</sequence>
<keyword evidence="4 6" id="KW-1133">Transmembrane helix</keyword>
<reference evidence="7 8" key="2">
    <citation type="journal article" date="2023" name="Plant Pathol.">
        <title>Dismantling and reorganizing Pseudomonas marginalis sensu#lato.</title>
        <authorList>
            <person name="Sawada H."/>
            <person name="Fujikawa T."/>
            <person name="Satou M."/>
        </authorList>
    </citation>
    <scope>NUCLEOTIDE SEQUENCE [LARGE SCALE GENOMIC DNA]</scope>
    <source>
        <strain evidence="7 8">MAFF 302046</strain>
    </source>
</reference>
<dbReference type="InterPro" id="IPR011701">
    <property type="entry name" value="MFS"/>
</dbReference>
<feature type="transmembrane region" description="Helical" evidence="6">
    <location>
        <begin position="362"/>
        <end position="381"/>
    </location>
</feature>
<protein>
    <submittedName>
        <fullName evidence="7">MFS transporter</fullName>
    </submittedName>
</protein>
<dbReference type="InterPro" id="IPR036259">
    <property type="entry name" value="MFS_trans_sf"/>
</dbReference>
<dbReference type="SUPFAM" id="SSF103473">
    <property type="entry name" value="MFS general substrate transporter"/>
    <property type="match status" value="1"/>
</dbReference>
<evidence type="ECO:0000256" key="3">
    <source>
        <dbReference type="ARBA" id="ARBA00022692"/>
    </source>
</evidence>
<feature type="transmembrane region" description="Helical" evidence="6">
    <location>
        <begin position="36"/>
        <end position="59"/>
    </location>
</feature>
<accession>A0ABT0J9X9</accession>
<evidence type="ECO:0000313" key="8">
    <source>
        <dbReference type="Proteomes" id="UP001155163"/>
    </source>
</evidence>
<dbReference type="EMBL" id="JALQCX010000003">
    <property type="protein sequence ID" value="MCK9812693.1"/>
    <property type="molecule type" value="Genomic_DNA"/>
</dbReference>
<feature type="transmembrane region" description="Helical" evidence="6">
    <location>
        <begin position="299"/>
        <end position="323"/>
    </location>
</feature>
<feature type="transmembrane region" description="Helical" evidence="6">
    <location>
        <begin position="242"/>
        <end position="264"/>
    </location>
</feature>
<evidence type="ECO:0000256" key="2">
    <source>
        <dbReference type="ARBA" id="ARBA00022448"/>
    </source>
</evidence>
<dbReference type="PANTHER" id="PTHR12778">
    <property type="entry name" value="SOLUTE CARRIER FAMILY 33 ACETYL-COA TRANSPORTER -RELATED"/>
    <property type="match status" value="1"/>
</dbReference>
<evidence type="ECO:0000256" key="4">
    <source>
        <dbReference type="ARBA" id="ARBA00022989"/>
    </source>
</evidence>
<dbReference type="Proteomes" id="UP001155163">
    <property type="component" value="Unassembled WGS sequence"/>
</dbReference>
<feature type="transmembrane region" description="Helical" evidence="6">
    <location>
        <begin position="276"/>
        <end position="293"/>
    </location>
</feature>
<reference evidence="7 8" key="1">
    <citation type="journal article" date="2022" name="Int. J. Syst. Evol. Microbiol.">
        <title>Pseudomonas aegrilactucae sp. nov. and Pseudomonas morbosilactucae sp. nov., pathogens causing bacterial rot of lettuce in Japan.</title>
        <authorList>
            <person name="Sawada H."/>
            <person name="Fujikawa T."/>
            <person name="Satou M."/>
        </authorList>
    </citation>
    <scope>NUCLEOTIDE SEQUENCE [LARGE SCALE GENOMIC DNA]</scope>
    <source>
        <strain evidence="7 8">MAFF 302046</strain>
    </source>
</reference>
<feature type="transmembrane region" description="Helical" evidence="6">
    <location>
        <begin position="165"/>
        <end position="186"/>
    </location>
</feature>
<evidence type="ECO:0000256" key="6">
    <source>
        <dbReference type="SAM" id="Phobius"/>
    </source>
</evidence>
<dbReference type="PANTHER" id="PTHR12778:SF10">
    <property type="entry name" value="MAJOR FACILITATOR SUPERFAMILY DOMAIN-CONTAINING PROTEIN 3"/>
    <property type="match status" value="1"/>
</dbReference>
<feature type="transmembrane region" description="Helical" evidence="6">
    <location>
        <begin position="335"/>
        <end position="356"/>
    </location>
</feature>